<dbReference type="OrthoDB" id="9814359at2"/>
<dbReference type="InterPro" id="IPR006121">
    <property type="entry name" value="HMA_dom"/>
</dbReference>
<name>A0A1Y0D109_9GAMM</name>
<sequence>MIEFTIPDMTCGHCVSAISEALTAVDENCEIEFDLLNHQITVNSHNTPQQLINALTEAGYPPTISDN</sequence>
<proteinExistence type="predicted"/>
<reference evidence="3" key="1">
    <citation type="submission" date="2017-05" db="EMBL/GenBank/DDBJ databases">
        <authorList>
            <person name="Sung H."/>
        </authorList>
    </citation>
    <scope>NUCLEOTIDE SEQUENCE [LARGE SCALE GENOMIC DNA]</scope>
    <source>
        <strain evidence="3">AMac2203</strain>
    </source>
</reference>
<dbReference type="KEGG" id="ocm:CBP12_13195"/>
<dbReference type="InterPro" id="IPR036163">
    <property type="entry name" value="HMA_dom_sf"/>
</dbReference>
<dbReference type="PROSITE" id="PS50846">
    <property type="entry name" value="HMA_2"/>
    <property type="match status" value="1"/>
</dbReference>
<gene>
    <name evidence="2" type="ORF">CBP12_13195</name>
</gene>
<protein>
    <recommendedName>
        <fullName evidence="1">HMA domain-containing protein</fullName>
    </recommendedName>
</protein>
<dbReference type="GO" id="GO:0046872">
    <property type="term" value="F:metal ion binding"/>
    <property type="evidence" value="ECO:0007669"/>
    <property type="project" value="InterPro"/>
</dbReference>
<dbReference type="Gene3D" id="3.30.70.100">
    <property type="match status" value="1"/>
</dbReference>
<dbReference type="AlphaFoldDB" id="A0A1Y0D109"/>
<dbReference type="SUPFAM" id="SSF55008">
    <property type="entry name" value="HMA, heavy metal-associated domain"/>
    <property type="match status" value="1"/>
</dbReference>
<dbReference type="Proteomes" id="UP000243793">
    <property type="component" value="Chromosome"/>
</dbReference>
<dbReference type="EMBL" id="CP021376">
    <property type="protein sequence ID" value="ART80994.1"/>
    <property type="molecule type" value="Genomic_DNA"/>
</dbReference>
<evidence type="ECO:0000259" key="1">
    <source>
        <dbReference type="PROSITE" id="PS50846"/>
    </source>
</evidence>
<evidence type="ECO:0000313" key="2">
    <source>
        <dbReference type="EMBL" id="ART80994.1"/>
    </source>
</evidence>
<keyword evidence="3" id="KW-1185">Reference proteome</keyword>
<evidence type="ECO:0000313" key="3">
    <source>
        <dbReference type="Proteomes" id="UP000243793"/>
    </source>
</evidence>
<organism evidence="2 3">
    <name type="scientific">Oceanisphaera avium</name>
    <dbReference type="NCBI Taxonomy" id="1903694"/>
    <lineage>
        <taxon>Bacteria</taxon>
        <taxon>Pseudomonadati</taxon>
        <taxon>Pseudomonadota</taxon>
        <taxon>Gammaproteobacteria</taxon>
        <taxon>Aeromonadales</taxon>
        <taxon>Aeromonadaceae</taxon>
        <taxon>Oceanisphaera</taxon>
    </lineage>
</organism>
<dbReference type="Pfam" id="PF00403">
    <property type="entry name" value="HMA"/>
    <property type="match status" value="1"/>
</dbReference>
<dbReference type="RefSeq" id="WP_086965148.1">
    <property type="nucleotide sequence ID" value="NZ_CP021376.1"/>
</dbReference>
<accession>A0A1Y0D109</accession>
<dbReference type="CDD" id="cd00371">
    <property type="entry name" value="HMA"/>
    <property type="match status" value="1"/>
</dbReference>
<feature type="domain" description="HMA" evidence="1">
    <location>
        <begin position="1"/>
        <end position="63"/>
    </location>
</feature>